<accession>A0AAN6TIY2</accession>
<reference evidence="1" key="2">
    <citation type="submission" date="2023-05" db="EMBL/GenBank/DDBJ databases">
        <authorList>
            <consortium name="Lawrence Berkeley National Laboratory"/>
            <person name="Steindorff A."/>
            <person name="Hensen N."/>
            <person name="Bonometti L."/>
            <person name="Westerberg I."/>
            <person name="Brannstrom I.O."/>
            <person name="Guillou S."/>
            <person name="Cros-Aarteil S."/>
            <person name="Calhoun S."/>
            <person name="Haridas S."/>
            <person name="Kuo A."/>
            <person name="Mondo S."/>
            <person name="Pangilinan J."/>
            <person name="Riley R."/>
            <person name="Labutti K."/>
            <person name="Andreopoulos B."/>
            <person name="Lipzen A."/>
            <person name="Chen C."/>
            <person name="Yanf M."/>
            <person name="Daum C."/>
            <person name="Ng V."/>
            <person name="Clum A."/>
            <person name="Ohm R."/>
            <person name="Martin F."/>
            <person name="Silar P."/>
            <person name="Natvig D."/>
            <person name="Lalanne C."/>
            <person name="Gautier V."/>
            <person name="Ament-Velasquez S.L."/>
            <person name="Kruys A."/>
            <person name="Hutchinson M.I."/>
            <person name="Powell A.J."/>
            <person name="Barry K."/>
            <person name="Miller A.N."/>
            <person name="Grigoriev I.V."/>
            <person name="Debuchy R."/>
            <person name="Gladieux P."/>
            <person name="Thoren M.H."/>
            <person name="Johannesson H."/>
        </authorList>
    </citation>
    <scope>NUCLEOTIDE SEQUENCE</scope>
    <source>
        <strain evidence="1">CBS 508.74</strain>
    </source>
</reference>
<comment type="caution">
    <text evidence="1">The sequence shown here is derived from an EMBL/GenBank/DDBJ whole genome shotgun (WGS) entry which is preliminary data.</text>
</comment>
<gene>
    <name evidence="1" type="ORF">N656DRAFT_497952</name>
</gene>
<dbReference type="Proteomes" id="UP001302812">
    <property type="component" value="Unassembled WGS sequence"/>
</dbReference>
<dbReference type="AlphaFoldDB" id="A0AAN6TIY2"/>
<proteinExistence type="predicted"/>
<keyword evidence="2" id="KW-1185">Reference proteome</keyword>
<evidence type="ECO:0000313" key="1">
    <source>
        <dbReference type="EMBL" id="KAK4115334.1"/>
    </source>
</evidence>
<organism evidence="1 2">
    <name type="scientific">Canariomyces notabilis</name>
    <dbReference type="NCBI Taxonomy" id="2074819"/>
    <lineage>
        <taxon>Eukaryota</taxon>
        <taxon>Fungi</taxon>
        <taxon>Dikarya</taxon>
        <taxon>Ascomycota</taxon>
        <taxon>Pezizomycotina</taxon>
        <taxon>Sordariomycetes</taxon>
        <taxon>Sordariomycetidae</taxon>
        <taxon>Sordariales</taxon>
        <taxon>Chaetomiaceae</taxon>
        <taxon>Canariomyces</taxon>
    </lineage>
</organism>
<dbReference type="GeneID" id="89933964"/>
<evidence type="ECO:0000313" key="2">
    <source>
        <dbReference type="Proteomes" id="UP001302812"/>
    </source>
</evidence>
<protein>
    <submittedName>
        <fullName evidence="1">Uncharacterized protein</fullName>
    </submittedName>
</protein>
<sequence>MGCCRLYALHDGGASFWRTIMKAARKEPCTRCRTRSIIKECKGETVHNRVREESRSDAFVQRRLTYMRSWAFLTSQPEEKENRRLGQLPLLPLPERYSKRGLWMIHWVSSGLVERETAIGSRLSVTQHRVSRAADGHVTETIEFTEQTRCIQTNQIPVVVCRFKL</sequence>
<dbReference type="EMBL" id="MU853335">
    <property type="protein sequence ID" value="KAK4115334.1"/>
    <property type="molecule type" value="Genomic_DNA"/>
</dbReference>
<reference evidence="1" key="1">
    <citation type="journal article" date="2023" name="Mol. Phylogenet. Evol.">
        <title>Genome-scale phylogeny and comparative genomics of the fungal order Sordariales.</title>
        <authorList>
            <person name="Hensen N."/>
            <person name="Bonometti L."/>
            <person name="Westerberg I."/>
            <person name="Brannstrom I.O."/>
            <person name="Guillou S."/>
            <person name="Cros-Aarteil S."/>
            <person name="Calhoun S."/>
            <person name="Haridas S."/>
            <person name="Kuo A."/>
            <person name="Mondo S."/>
            <person name="Pangilinan J."/>
            <person name="Riley R."/>
            <person name="LaButti K."/>
            <person name="Andreopoulos B."/>
            <person name="Lipzen A."/>
            <person name="Chen C."/>
            <person name="Yan M."/>
            <person name="Daum C."/>
            <person name="Ng V."/>
            <person name="Clum A."/>
            <person name="Steindorff A."/>
            <person name="Ohm R.A."/>
            <person name="Martin F."/>
            <person name="Silar P."/>
            <person name="Natvig D.O."/>
            <person name="Lalanne C."/>
            <person name="Gautier V."/>
            <person name="Ament-Velasquez S.L."/>
            <person name="Kruys A."/>
            <person name="Hutchinson M.I."/>
            <person name="Powell A.J."/>
            <person name="Barry K."/>
            <person name="Miller A.N."/>
            <person name="Grigoriev I.V."/>
            <person name="Debuchy R."/>
            <person name="Gladieux P."/>
            <person name="Hiltunen Thoren M."/>
            <person name="Johannesson H."/>
        </authorList>
    </citation>
    <scope>NUCLEOTIDE SEQUENCE</scope>
    <source>
        <strain evidence="1">CBS 508.74</strain>
    </source>
</reference>
<name>A0AAN6TIY2_9PEZI</name>
<dbReference type="RefSeq" id="XP_064672904.1">
    <property type="nucleotide sequence ID" value="XM_064809840.1"/>
</dbReference>